<keyword evidence="2" id="KW-1185">Reference proteome</keyword>
<dbReference type="GeneID" id="63849532"/>
<gene>
    <name evidence="1" type="ORF">K460DRAFT_360488</name>
</gene>
<name>A0A9P4GNB7_9PLEO</name>
<dbReference type="EMBL" id="ML976614">
    <property type="protein sequence ID" value="KAF1849618.1"/>
    <property type="molecule type" value="Genomic_DNA"/>
</dbReference>
<evidence type="ECO:0000313" key="1">
    <source>
        <dbReference type="EMBL" id="KAF1849618.1"/>
    </source>
</evidence>
<sequence length="142" mass="16724">MTTSQEQSVRRTIHSKKCWDLLFHPQISFTDLFILSYSEPKFKNEYLNPNRNQFIEMANKAILKSTKQRENICSRLQKFYEDLNDDPVFTAKVIEYNANQFAKLSAENTVSSLMNIDGKIIDELDFKGFFSTEWVHRASREL</sequence>
<dbReference type="RefSeq" id="XP_040792181.1">
    <property type="nucleotide sequence ID" value="XM_040932281.1"/>
</dbReference>
<comment type="caution">
    <text evidence="1">The sequence shown here is derived from an EMBL/GenBank/DDBJ whole genome shotgun (WGS) entry which is preliminary data.</text>
</comment>
<dbReference type="Proteomes" id="UP000800039">
    <property type="component" value="Unassembled WGS sequence"/>
</dbReference>
<evidence type="ECO:0000313" key="2">
    <source>
        <dbReference type="Proteomes" id="UP000800039"/>
    </source>
</evidence>
<accession>A0A9P4GNB7</accession>
<organism evidence="1 2">
    <name type="scientific">Cucurbitaria berberidis CBS 394.84</name>
    <dbReference type="NCBI Taxonomy" id="1168544"/>
    <lineage>
        <taxon>Eukaryota</taxon>
        <taxon>Fungi</taxon>
        <taxon>Dikarya</taxon>
        <taxon>Ascomycota</taxon>
        <taxon>Pezizomycotina</taxon>
        <taxon>Dothideomycetes</taxon>
        <taxon>Pleosporomycetidae</taxon>
        <taxon>Pleosporales</taxon>
        <taxon>Pleosporineae</taxon>
        <taxon>Cucurbitariaceae</taxon>
        <taxon>Cucurbitaria</taxon>
    </lineage>
</organism>
<reference evidence="1" key="1">
    <citation type="submission" date="2020-01" db="EMBL/GenBank/DDBJ databases">
        <authorList>
            <consortium name="DOE Joint Genome Institute"/>
            <person name="Haridas S."/>
            <person name="Albert R."/>
            <person name="Binder M."/>
            <person name="Bloem J."/>
            <person name="Labutti K."/>
            <person name="Salamov A."/>
            <person name="Andreopoulos B."/>
            <person name="Baker S.E."/>
            <person name="Barry K."/>
            <person name="Bills G."/>
            <person name="Bluhm B.H."/>
            <person name="Cannon C."/>
            <person name="Castanera R."/>
            <person name="Culley D.E."/>
            <person name="Daum C."/>
            <person name="Ezra D."/>
            <person name="Gonzalez J.B."/>
            <person name="Henrissat B."/>
            <person name="Kuo A."/>
            <person name="Liang C."/>
            <person name="Lipzen A."/>
            <person name="Lutzoni F."/>
            <person name="Magnuson J."/>
            <person name="Mondo S."/>
            <person name="Nolan M."/>
            <person name="Ohm R."/>
            <person name="Pangilinan J."/>
            <person name="Park H.-J."/>
            <person name="Ramirez L."/>
            <person name="Alfaro M."/>
            <person name="Sun H."/>
            <person name="Tritt A."/>
            <person name="Yoshinaga Y."/>
            <person name="Zwiers L.-H."/>
            <person name="Turgeon B.G."/>
            <person name="Goodwin S.B."/>
            <person name="Spatafora J.W."/>
            <person name="Crous P.W."/>
            <person name="Grigoriev I.V."/>
        </authorList>
    </citation>
    <scope>NUCLEOTIDE SEQUENCE</scope>
    <source>
        <strain evidence="1">CBS 394.84</strain>
    </source>
</reference>
<proteinExistence type="predicted"/>
<protein>
    <submittedName>
        <fullName evidence="1">Uncharacterized protein</fullName>
    </submittedName>
</protein>
<dbReference type="AlphaFoldDB" id="A0A9P4GNB7"/>